<dbReference type="Gene3D" id="1.10.287.130">
    <property type="match status" value="1"/>
</dbReference>
<feature type="transmembrane region" description="Helical" evidence="6">
    <location>
        <begin position="290"/>
        <end position="309"/>
    </location>
</feature>
<dbReference type="InterPro" id="IPR011006">
    <property type="entry name" value="CheY-like_superfamily"/>
</dbReference>
<dbReference type="InterPro" id="IPR003661">
    <property type="entry name" value="HisK_dim/P_dom"/>
</dbReference>
<evidence type="ECO:0000259" key="8">
    <source>
        <dbReference type="PROSITE" id="PS50110"/>
    </source>
</evidence>
<dbReference type="InterPro" id="IPR036890">
    <property type="entry name" value="HATPase_C_sf"/>
</dbReference>
<evidence type="ECO:0000256" key="2">
    <source>
        <dbReference type="ARBA" id="ARBA00012438"/>
    </source>
</evidence>
<dbReference type="InterPro" id="IPR003594">
    <property type="entry name" value="HATPase_dom"/>
</dbReference>
<organism evidence="9 10">
    <name type="scientific">Massilia frigida</name>
    <dbReference type="NCBI Taxonomy" id="2609281"/>
    <lineage>
        <taxon>Bacteria</taxon>
        <taxon>Pseudomonadati</taxon>
        <taxon>Pseudomonadota</taxon>
        <taxon>Betaproteobacteria</taxon>
        <taxon>Burkholderiales</taxon>
        <taxon>Oxalobacteraceae</taxon>
        <taxon>Telluria group</taxon>
        <taxon>Massilia</taxon>
    </lineage>
</organism>
<dbReference type="PROSITE" id="PS50109">
    <property type="entry name" value="HIS_KIN"/>
    <property type="match status" value="1"/>
</dbReference>
<evidence type="ECO:0000313" key="10">
    <source>
        <dbReference type="Proteomes" id="UP000621455"/>
    </source>
</evidence>
<gene>
    <name evidence="9" type="ORF">F2P44_14000</name>
</gene>
<dbReference type="PRINTS" id="PR00344">
    <property type="entry name" value="BCTRLSENSOR"/>
</dbReference>
<dbReference type="SUPFAM" id="SSF55874">
    <property type="entry name" value="ATPase domain of HSP90 chaperone/DNA topoisomerase II/histidine kinase"/>
    <property type="match status" value="1"/>
</dbReference>
<keyword evidence="6" id="KW-0812">Transmembrane</keyword>
<dbReference type="PROSITE" id="PS50110">
    <property type="entry name" value="RESPONSE_REGULATORY"/>
    <property type="match status" value="1"/>
</dbReference>
<reference evidence="9 10" key="1">
    <citation type="submission" date="2019-10" db="EMBL/GenBank/DDBJ databases">
        <title>Taxonomy of Antarctic Massilia spp.: description of Massilia rubra sp. nov., Massilia aquatica sp. nov., Massilia mucilaginosa sp. nov., Massilia frigida sp. nov. isolated from streams, lakes and regoliths.</title>
        <authorList>
            <person name="Holochova P."/>
            <person name="Sedlacek I."/>
            <person name="Kralova S."/>
            <person name="Maslanova I."/>
            <person name="Busse H.-J."/>
            <person name="Stankova E."/>
            <person name="Vrbovska V."/>
            <person name="Kovarovic V."/>
            <person name="Bartak M."/>
            <person name="Svec P."/>
            <person name="Pantucek R."/>
        </authorList>
    </citation>
    <scope>NUCLEOTIDE SEQUENCE [LARGE SCALE GENOMIC DNA]</scope>
    <source>
        <strain evidence="9 10">CCM 8695</strain>
    </source>
</reference>
<evidence type="ECO:0000259" key="7">
    <source>
        <dbReference type="PROSITE" id="PS50109"/>
    </source>
</evidence>
<keyword evidence="5" id="KW-0175">Coiled coil</keyword>
<dbReference type="CDD" id="cd00075">
    <property type="entry name" value="HATPase"/>
    <property type="match status" value="1"/>
</dbReference>
<keyword evidence="6" id="KW-0472">Membrane</keyword>
<evidence type="ECO:0000256" key="5">
    <source>
        <dbReference type="SAM" id="Coils"/>
    </source>
</evidence>
<dbReference type="PANTHER" id="PTHR43547:SF2">
    <property type="entry name" value="HYBRID SIGNAL TRANSDUCTION HISTIDINE KINASE C"/>
    <property type="match status" value="1"/>
</dbReference>
<feature type="transmembrane region" description="Helical" evidence="6">
    <location>
        <begin position="24"/>
        <end position="46"/>
    </location>
</feature>
<keyword evidence="3 4" id="KW-0597">Phosphoprotein</keyword>
<dbReference type="Pfam" id="PF00072">
    <property type="entry name" value="Response_reg"/>
    <property type="match status" value="1"/>
</dbReference>
<dbReference type="CDD" id="cd00082">
    <property type="entry name" value="HisKA"/>
    <property type="match status" value="1"/>
</dbReference>
<feature type="domain" description="Response regulatory" evidence="8">
    <location>
        <begin position="635"/>
        <end position="748"/>
    </location>
</feature>
<evidence type="ECO:0000256" key="4">
    <source>
        <dbReference type="PROSITE-ProRule" id="PRU00169"/>
    </source>
</evidence>
<name>A0ABX0NCV2_9BURK</name>
<dbReference type="InterPro" id="IPR004358">
    <property type="entry name" value="Sig_transdc_His_kin-like_C"/>
</dbReference>
<accession>A0ABX0NCV2</accession>
<evidence type="ECO:0000313" key="9">
    <source>
        <dbReference type="EMBL" id="NHZ80377.1"/>
    </source>
</evidence>
<dbReference type="SMART" id="SM00448">
    <property type="entry name" value="REC"/>
    <property type="match status" value="1"/>
</dbReference>
<keyword evidence="10" id="KW-1185">Reference proteome</keyword>
<dbReference type="Pfam" id="PF02518">
    <property type="entry name" value="HATPase_c"/>
    <property type="match status" value="1"/>
</dbReference>
<dbReference type="EC" id="2.7.13.3" evidence="2"/>
<dbReference type="Proteomes" id="UP000621455">
    <property type="component" value="Unassembled WGS sequence"/>
</dbReference>
<dbReference type="CDD" id="cd17580">
    <property type="entry name" value="REC_2_DhkD-like"/>
    <property type="match status" value="1"/>
</dbReference>
<dbReference type="SUPFAM" id="SSF47384">
    <property type="entry name" value="Homodimeric domain of signal transducing histidine kinase"/>
    <property type="match status" value="1"/>
</dbReference>
<dbReference type="SUPFAM" id="SSF52172">
    <property type="entry name" value="CheY-like"/>
    <property type="match status" value="1"/>
</dbReference>
<feature type="modified residue" description="4-aspartylphosphate" evidence="4">
    <location>
        <position position="684"/>
    </location>
</feature>
<dbReference type="Gene3D" id="3.30.565.10">
    <property type="entry name" value="Histidine kinase-like ATPase, C-terminal domain"/>
    <property type="match status" value="1"/>
</dbReference>
<evidence type="ECO:0000256" key="6">
    <source>
        <dbReference type="SAM" id="Phobius"/>
    </source>
</evidence>
<dbReference type="Pfam" id="PF00512">
    <property type="entry name" value="HisKA"/>
    <property type="match status" value="1"/>
</dbReference>
<dbReference type="RefSeq" id="WP_167087386.1">
    <property type="nucleotide sequence ID" value="NZ_WHJG01000012.1"/>
</dbReference>
<evidence type="ECO:0000256" key="3">
    <source>
        <dbReference type="ARBA" id="ARBA00022553"/>
    </source>
</evidence>
<feature type="domain" description="Histidine kinase" evidence="7">
    <location>
        <begin position="399"/>
        <end position="616"/>
    </location>
</feature>
<feature type="coiled-coil region" evidence="5">
    <location>
        <begin position="341"/>
        <end position="371"/>
    </location>
</feature>
<protein>
    <recommendedName>
        <fullName evidence="2">histidine kinase</fullName>
        <ecNumber evidence="2">2.7.13.3</ecNumber>
    </recommendedName>
</protein>
<evidence type="ECO:0000256" key="1">
    <source>
        <dbReference type="ARBA" id="ARBA00000085"/>
    </source>
</evidence>
<dbReference type="SMART" id="SM00388">
    <property type="entry name" value="HisKA"/>
    <property type="match status" value="1"/>
</dbReference>
<dbReference type="SMART" id="SM00387">
    <property type="entry name" value="HATPase_c"/>
    <property type="match status" value="1"/>
</dbReference>
<dbReference type="InterPro" id="IPR036097">
    <property type="entry name" value="HisK_dim/P_sf"/>
</dbReference>
<dbReference type="EMBL" id="WHJG01000012">
    <property type="protein sequence ID" value="NHZ80377.1"/>
    <property type="molecule type" value="Genomic_DNA"/>
</dbReference>
<dbReference type="CDD" id="cd18774">
    <property type="entry name" value="PDC2_HK_sensor"/>
    <property type="match status" value="1"/>
</dbReference>
<dbReference type="Gene3D" id="3.40.50.2300">
    <property type="match status" value="1"/>
</dbReference>
<dbReference type="PANTHER" id="PTHR43547">
    <property type="entry name" value="TWO-COMPONENT HISTIDINE KINASE"/>
    <property type="match status" value="1"/>
</dbReference>
<dbReference type="InterPro" id="IPR001789">
    <property type="entry name" value="Sig_transdc_resp-reg_receiver"/>
</dbReference>
<sequence length="748" mass="79805">MIHASSIPLAPQRRHTLIRLRSHYLILAISIAVPVAVFGAIALHILQDTQHSSAIGRIEHSATLTARAIDADIYRAQSVLKVLGHSHALAGGDLAHFYEEAREASAAPGGWIILYDTSGQQLLNTRRPYGSVLPKRPDPEQVTAMLASGQGQVTGIKWGQALKNHFVMVEQPIQTPGGQRYVIGQAFSPAFFAHSFAGRTLPPGWRVAILDRAGVIIARSENADKFVGLTARPATLAAISKLRSGVVTHLPGDDKDMVDAFTRSERSGWAINIGAPVAEIDAAVWRGVPVMGAGLVIALVAALALAMLAGRHLVRFVARASQAAALLGRGGAVDALPRSGIHELECLNEAIREASMRLQAEMRSRTDAENERNTLLVSEKSARARAEEQNAAKDEFLAMLGHELRNPLSAVASAVSILDNGRNIDDAMAQRARDVLRRQTDHLRKLVDDLLEVNRALMGKLELDKAPVDLAEVVRRCVDTLKASGRTAAFTLRVETVPATVNADPTRLLQVIDNLLDNAIKYSPGGGEIVLSVRQVGDAAELSVRDSGLGIPADLLPHVFDIFVQGKQGLQRAHGGLGIGLSLVRRLVELHGGYVRIDSEGSGKGSSATVTLPRLAGHAAVASDAPLAPSARLRRVLLVEDNADAREMMAMLLQLRSCDVTSAASGQEALAAALAGQPELAFIDIGLPGMDGYAVARALKADQRTAGIELIALTGYGSEKDRTLALDAGFARHFTKPIRLEDLDLALA</sequence>
<dbReference type="InterPro" id="IPR005467">
    <property type="entry name" value="His_kinase_dom"/>
</dbReference>
<keyword evidence="6" id="KW-1133">Transmembrane helix</keyword>
<comment type="catalytic activity">
    <reaction evidence="1">
        <text>ATP + protein L-histidine = ADP + protein N-phospho-L-histidine.</text>
        <dbReference type="EC" id="2.7.13.3"/>
    </reaction>
</comment>
<proteinExistence type="predicted"/>
<comment type="caution">
    <text evidence="9">The sequence shown here is derived from an EMBL/GenBank/DDBJ whole genome shotgun (WGS) entry which is preliminary data.</text>
</comment>